<comment type="cofactor">
    <cofactor evidence="1">
        <name>Co(2+)</name>
        <dbReference type="ChEBI" id="CHEBI:48828"/>
    </cofactor>
</comment>
<dbReference type="GO" id="GO:0030604">
    <property type="term" value="F:1-deoxy-D-xylulose-5-phosphate reductoisomerase activity"/>
    <property type="evidence" value="ECO:0007669"/>
    <property type="project" value="UniProtKB-UniRule"/>
</dbReference>
<dbReference type="GO" id="GO:0016853">
    <property type="term" value="F:isomerase activity"/>
    <property type="evidence" value="ECO:0007669"/>
    <property type="project" value="UniProtKB-KW"/>
</dbReference>
<evidence type="ECO:0000256" key="3">
    <source>
        <dbReference type="ARBA" id="ARBA00006825"/>
    </source>
</evidence>
<dbReference type="OrthoDB" id="9806546at2"/>
<dbReference type="SUPFAM" id="SSF69055">
    <property type="entry name" value="1-deoxy-D-xylulose-5-phosphate reductoisomerase, C-terminal domain"/>
    <property type="match status" value="1"/>
</dbReference>
<dbReference type="SUPFAM" id="SSF55347">
    <property type="entry name" value="Glyceraldehyde-3-phosphate dehydrogenase-like, C-terminal domain"/>
    <property type="match status" value="1"/>
</dbReference>
<comment type="caution">
    <text evidence="13">Lacks conserved residue(s) required for the propagation of feature annotation.</text>
</comment>
<evidence type="ECO:0000256" key="13">
    <source>
        <dbReference type="HAMAP-Rule" id="MF_00183"/>
    </source>
</evidence>
<evidence type="ECO:0000256" key="2">
    <source>
        <dbReference type="ARBA" id="ARBA00005094"/>
    </source>
</evidence>
<dbReference type="PIRSF" id="PIRSF006205">
    <property type="entry name" value="Dxp_reductismrs"/>
    <property type="match status" value="1"/>
</dbReference>
<feature type="domain" description="1-deoxy-D-xylulose 5-phosphate reductoisomerase N-terminal" evidence="14">
    <location>
        <begin position="4"/>
        <end position="132"/>
    </location>
</feature>
<keyword evidence="5 13" id="KW-0479">Metal-binding</keyword>
<evidence type="ECO:0000259" key="15">
    <source>
        <dbReference type="Pfam" id="PF08436"/>
    </source>
</evidence>
<evidence type="ECO:0000256" key="6">
    <source>
        <dbReference type="ARBA" id="ARBA00022857"/>
    </source>
</evidence>
<dbReference type="PANTHER" id="PTHR30525">
    <property type="entry name" value="1-DEOXY-D-XYLULOSE 5-PHOSPHATE REDUCTOISOMERASE"/>
    <property type="match status" value="1"/>
</dbReference>
<name>A0A090ADQ7_9GAMM</name>
<protein>
    <recommendedName>
        <fullName evidence="12 13">1-deoxy-D-xylulose 5-phosphate reductoisomerase</fullName>
        <shortName evidence="13">DXP reductoisomerase</shortName>
        <ecNumber evidence="4 13">1.1.1.267</ecNumber>
    </recommendedName>
    <alternativeName>
        <fullName evidence="13">1-deoxyxylulose-5-phosphate reductoisomerase</fullName>
    </alternativeName>
    <alternativeName>
        <fullName evidence="13">2-C-methyl-D-erythritol 4-phosphate synthase</fullName>
    </alternativeName>
</protein>
<feature type="binding site" evidence="13">
    <location>
        <position position="37"/>
    </location>
    <ligand>
        <name>NADPH</name>
        <dbReference type="ChEBI" id="CHEBI:57783"/>
    </ligand>
</feature>
<gene>
    <name evidence="13" type="primary">dxr</name>
    <name evidence="17" type="ORF">THII_1741</name>
</gene>
<evidence type="ECO:0000256" key="8">
    <source>
        <dbReference type="ARBA" id="ARBA00023211"/>
    </source>
</evidence>
<evidence type="ECO:0000256" key="11">
    <source>
        <dbReference type="ARBA" id="ARBA00054845"/>
    </source>
</evidence>
<dbReference type="KEGG" id="tig:THII_1741"/>
<dbReference type="InterPro" id="IPR003821">
    <property type="entry name" value="DXP_reductoisomerase"/>
</dbReference>
<evidence type="ECO:0000259" key="14">
    <source>
        <dbReference type="Pfam" id="PF02670"/>
    </source>
</evidence>
<sequence length="411" mass="45151">MKGITILGATGSIGLNTLEVIKQHQDKFKVIALTANRDVEGLNALCLEWLPRYAVMADAQAAEQLEQRLKRAQLPVQVLSGKDGLIKVASLPEIEIVMAAIVGGAGLVPTLAAAQAGKRILLANKEALVMSGQLLLATVFKHDAELLPIDSEHNAVFQCIPPSHFNTTYDHSRTQLKTPSALADSGISRILLTASGGPFRHYSYEQMQTVTPEQACAHPNWKMGPKISVDSATMMNKGLEVIEACWLFSAQPHQVEVLLHPQSIIHSLVEYIDGSVLAQLGNPDMRTPIAHALGWPERISSDVKRLNLAEIGQLQFELVDFKKFPCLQLAYDAMLAGGTTTTILNAANEIAVQAFLQKRLRFTDIHRVIETTLSHLTGRIVTQLDLILEEDTRAREFATEIVNQYSTTNYH</sequence>
<dbReference type="Gene3D" id="1.10.1740.10">
    <property type="match status" value="1"/>
</dbReference>
<evidence type="ECO:0000259" key="16">
    <source>
        <dbReference type="Pfam" id="PF13288"/>
    </source>
</evidence>
<keyword evidence="6 13" id="KW-0521">NADP</keyword>
<evidence type="ECO:0000256" key="10">
    <source>
        <dbReference type="ARBA" id="ARBA00048543"/>
    </source>
</evidence>
<feature type="binding site" evidence="13">
    <location>
        <position position="240"/>
    </location>
    <ligand>
        <name>1-deoxy-D-xylulose 5-phosphate</name>
        <dbReference type="ChEBI" id="CHEBI:57792"/>
    </ligand>
</feature>
<dbReference type="InterPro" id="IPR013644">
    <property type="entry name" value="DXP_reductoisomerase_C"/>
</dbReference>
<feature type="binding site" evidence="13">
    <location>
        <position position="152"/>
    </location>
    <ligand>
        <name>Mn(2+)</name>
        <dbReference type="ChEBI" id="CHEBI:29035"/>
    </ligand>
</feature>
<evidence type="ECO:0000256" key="7">
    <source>
        <dbReference type="ARBA" id="ARBA00023002"/>
    </source>
</evidence>
<keyword evidence="8 13" id="KW-0464">Manganese</keyword>
<evidence type="ECO:0000256" key="12">
    <source>
        <dbReference type="ARBA" id="ARBA00071224"/>
    </source>
</evidence>
<dbReference type="GO" id="GO:0030145">
    <property type="term" value="F:manganese ion binding"/>
    <property type="evidence" value="ECO:0007669"/>
    <property type="project" value="TreeGrafter"/>
</dbReference>
<evidence type="ECO:0000313" key="17">
    <source>
        <dbReference type="EMBL" id="BAP56038.1"/>
    </source>
</evidence>
<dbReference type="Pfam" id="PF08436">
    <property type="entry name" value="DXP_redisom_C"/>
    <property type="match status" value="1"/>
</dbReference>
<dbReference type="UniPathway" id="UPA00056">
    <property type="reaction ID" value="UER00092"/>
</dbReference>
<dbReference type="Pfam" id="PF13288">
    <property type="entry name" value="DXPR_C"/>
    <property type="match status" value="1"/>
</dbReference>
<dbReference type="EMBL" id="AP014633">
    <property type="protein sequence ID" value="BAP56038.1"/>
    <property type="molecule type" value="Genomic_DNA"/>
</dbReference>
<dbReference type="InterPro" id="IPR036169">
    <property type="entry name" value="DXPR_C_sf"/>
</dbReference>
<dbReference type="InterPro" id="IPR036291">
    <property type="entry name" value="NAD(P)-bd_dom_sf"/>
</dbReference>
<feature type="binding site" evidence="13">
    <location>
        <position position="240"/>
    </location>
    <ligand>
        <name>Mn(2+)</name>
        <dbReference type="ChEBI" id="CHEBI:29035"/>
    </ligand>
</feature>
<feature type="binding site" evidence="13">
    <location>
        <position position="151"/>
    </location>
    <ligand>
        <name>1-deoxy-D-xylulose 5-phosphate</name>
        <dbReference type="ChEBI" id="CHEBI:57792"/>
    </ligand>
</feature>
<feature type="binding site" evidence="13">
    <location>
        <position position="218"/>
    </location>
    <ligand>
        <name>1-deoxy-D-xylulose 5-phosphate</name>
        <dbReference type="ChEBI" id="CHEBI:57792"/>
    </ligand>
</feature>
<comment type="catalytic activity">
    <reaction evidence="10">
        <text>2-C-methyl-D-erythritol 4-phosphate + NADP(+) = 1-deoxy-D-xylulose 5-phosphate + NADPH + H(+)</text>
        <dbReference type="Rhea" id="RHEA:13717"/>
        <dbReference type="ChEBI" id="CHEBI:15378"/>
        <dbReference type="ChEBI" id="CHEBI:57783"/>
        <dbReference type="ChEBI" id="CHEBI:57792"/>
        <dbReference type="ChEBI" id="CHEBI:58262"/>
        <dbReference type="ChEBI" id="CHEBI:58349"/>
        <dbReference type="EC" id="1.1.1.267"/>
    </reaction>
    <physiologicalReaction direction="right-to-left" evidence="10">
        <dbReference type="Rhea" id="RHEA:13719"/>
    </physiologicalReaction>
</comment>
<feature type="binding site" evidence="13">
    <location>
        <position position="224"/>
    </location>
    <ligand>
        <name>NADPH</name>
        <dbReference type="ChEBI" id="CHEBI:57783"/>
    </ligand>
</feature>
<proteinExistence type="inferred from homology"/>
<dbReference type="InterPro" id="IPR013512">
    <property type="entry name" value="DXP_reductoisomerase_N"/>
</dbReference>
<dbReference type="SUPFAM" id="SSF51735">
    <property type="entry name" value="NAD(P)-binding Rossmann-fold domains"/>
    <property type="match status" value="1"/>
</dbReference>
<feature type="binding site" evidence="13">
    <location>
        <position position="237"/>
    </location>
    <ligand>
        <name>1-deoxy-D-xylulose 5-phosphate</name>
        <dbReference type="ChEBI" id="CHEBI:57792"/>
    </ligand>
</feature>
<feature type="domain" description="DXP reductoisomerase C-terminal" evidence="16">
    <location>
        <begin position="280"/>
        <end position="396"/>
    </location>
</feature>
<dbReference type="Pfam" id="PF02670">
    <property type="entry name" value="DXP_reductoisom"/>
    <property type="match status" value="1"/>
</dbReference>
<dbReference type="GO" id="GO:0051484">
    <property type="term" value="P:isopentenyl diphosphate biosynthetic process, methylerythritol 4-phosphate pathway involved in terpenoid biosynthetic process"/>
    <property type="evidence" value="ECO:0007669"/>
    <property type="project" value="UniProtKB-ARBA"/>
</dbReference>
<dbReference type="EC" id="1.1.1.267" evidence="4 13"/>
<keyword evidence="9 13" id="KW-0414">Isoprene biosynthesis</keyword>
<dbReference type="STRING" id="40754.THII_1741"/>
<feature type="binding site" evidence="13">
    <location>
        <position position="11"/>
    </location>
    <ligand>
        <name>NADPH</name>
        <dbReference type="ChEBI" id="CHEBI:57783"/>
    </ligand>
</feature>
<feature type="binding site" evidence="13">
    <location>
        <position position="10"/>
    </location>
    <ligand>
        <name>NADPH</name>
        <dbReference type="ChEBI" id="CHEBI:57783"/>
    </ligand>
</feature>
<dbReference type="NCBIfam" id="TIGR00243">
    <property type="entry name" value="Dxr"/>
    <property type="match status" value="1"/>
</dbReference>
<dbReference type="Proteomes" id="UP000031623">
    <property type="component" value="Chromosome"/>
</dbReference>
<keyword evidence="7 13" id="KW-0560">Oxidoreductase</keyword>
<keyword evidence="13" id="KW-0460">Magnesium</keyword>
<comment type="function">
    <text evidence="11 13">Catalyzes the NADPH-dependent rearrangement and reduction of 1-deoxy-D-xylulose-5-phosphate (DXP) to 2-C-methyl-D-erythritol 4-phosphate (MEP).</text>
</comment>
<dbReference type="FunFam" id="1.10.1740.10:FF:000004">
    <property type="entry name" value="1-deoxy-D-xylulose 5-phosphate reductoisomerase"/>
    <property type="match status" value="1"/>
</dbReference>
<feature type="binding site" evidence="13">
    <location>
        <position position="195"/>
    </location>
    <ligand>
        <name>1-deoxy-D-xylulose 5-phosphate</name>
        <dbReference type="ChEBI" id="CHEBI:57792"/>
    </ligand>
</feature>
<feature type="binding site" evidence="13">
    <location>
        <position position="12"/>
    </location>
    <ligand>
        <name>NADPH</name>
        <dbReference type="ChEBI" id="CHEBI:57783"/>
    </ligand>
</feature>
<comment type="pathway">
    <text evidence="2 13">Isoprenoid biosynthesis; isopentenyl diphosphate biosynthesis via DXP pathway; isopentenyl diphosphate from 1-deoxy-D-xylulose 5-phosphate: step 1/6.</text>
</comment>
<feature type="binding site" evidence="13">
    <location>
        <position position="125"/>
    </location>
    <ligand>
        <name>1-deoxy-D-xylulose 5-phosphate</name>
        <dbReference type="ChEBI" id="CHEBI:57792"/>
    </ligand>
</feature>
<feature type="binding site" evidence="13">
    <location>
        <position position="126"/>
    </location>
    <ligand>
        <name>NADPH</name>
        <dbReference type="ChEBI" id="CHEBI:57783"/>
    </ligand>
</feature>
<keyword evidence="18" id="KW-1185">Reference proteome</keyword>
<dbReference type="PANTHER" id="PTHR30525:SF0">
    <property type="entry name" value="1-DEOXY-D-XYLULOSE 5-PHOSPHATE REDUCTOISOMERASE, CHLOROPLASTIC"/>
    <property type="match status" value="1"/>
</dbReference>
<feature type="binding site" evidence="13">
    <location>
        <position position="236"/>
    </location>
    <ligand>
        <name>1-deoxy-D-xylulose 5-phosphate</name>
        <dbReference type="ChEBI" id="CHEBI:57792"/>
    </ligand>
</feature>
<dbReference type="NCBIfam" id="NF003938">
    <property type="entry name" value="PRK05447.1-1"/>
    <property type="match status" value="1"/>
</dbReference>
<keyword evidence="17" id="KW-0413">Isomerase</keyword>
<feature type="binding site" evidence="13">
    <location>
        <position position="13"/>
    </location>
    <ligand>
        <name>NADPH</name>
        <dbReference type="ChEBI" id="CHEBI:57783"/>
    </ligand>
</feature>
<feature type="binding site" evidence="13">
    <location>
        <position position="231"/>
    </location>
    <ligand>
        <name>1-deoxy-D-xylulose 5-phosphate</name>
        <dbReference type="ChEBI" id="CHEBI:57792"/>
    </ligand>
</feature>
<evidence type="ECO:0000256" key="1">
    <source>
        <dbReference type="ARBA" id="ARBA00001941"/>
    </source>
</evidence>
<dbReference type="HOGENOM" id="CLU_035714_0_1_6"/>
<feature type="binding site" evidence="13">
    <location>
        <position position="152"/>
    </location>
    <ligand>
        <name>1-deoxy-D-xylulose 5-phosphate</name>
        <dbReference type="ChEBI" id="CHEBI:57792"/>
    </ligand>
</feature>
<feature type="binding site" evidence="13">
    <location>
        <position position="124"/>
    </location>
    <ligand>
        <name>NADPH</name>
        <dbReference type="ChEBI" id="CHEBI:57783"/>
    </ligand>
</feature>
<comment type="similarity">
    <text evidence="3 13">Belongs to the DXR family.</text>
</comment>
<dbReference type="NCBIfam" id="NF009114">
    <property type="entry name" value="PRK12464.1"/>
    <property type="match status" value="1"/>
</dbReference>
<evidence type="ECO:0000256" key="5">
    <source>
        <dbReference type="ARBA" id="ARBA00022723"/>
    </source>
</evidence>
<dbReference type="HAMAP" id="MF_00183">
    <property type="entry name" value="DXP_reductoisom"/>
    <property type="match status" value="1"/>
</dbReference>
<evidence type="ECO:0000313" key="18">
    <source>
        <dbReference type="Proteomes" id="UP000031623"/>
    </source>
</evidence>
<dbReference type="FunFam" id="3.40.50.720:FF:000045">
    <property type="entry name" value="1-deoxy-D-xylulose 5-phosphate reductoisomerase"/>
    <property type="match status" value="1"/>
</dbReference>
<organism evidence="17 18">
    <name type="scientific">Thioploca ingrica</name>
    <dbReference type="NCBI Taxonomy" id="40754"/>
    <lineage>
        <taxon>Bacteria</taxon>
        <taxon>Pseudomonadati</taxon>
        <taxon>Pseudomonadota</taxon>
        <taxon>Gammaproteobacteria</taxon>
        <taxon>Thiotrichales</taxon>
        <taxon>Thiotrichaceae</taxon>
        <taxon>Thioploca</taxon>
    </lineage>
</organism>
<feature type="domain" description="1-deoxy-D-xylulose 5-phosphate reductoisomerase C-terminal" evidence="15">
    <location>
        <begin position="146"/>
        <end position="248"/>
    </location>
</feature>
<dbReference type="InterPro" id="IPR026877">
    <property type="entry name" value="DXPR_C"/>
</dbReference>
<reference evidence="17 18" key="1">
    <citation type="journal article" date="2014" name="ISME J.">
        <title>Ecophysiology of Thioploca ingrica as revealed by the complete genome sequence supplemented with proteomic evidence.</title>
        <authorList>
            <person name="Kojima H."/>
            <person name="Ogura Y."/>
            <person name="Yamamoto N."/>
            <person name="Togashi T."/>
            <person name="Mori H."/>
            <person name="Watanabe T."/>
            <person name="Nemoto F."/>
            <person name="Kurokawa K."/>
            <person name="Hayashi T."/>
            <person name="Fukui M."/>
        </authorList>
    </citation>
    <scope>NUCLEOTIDE SEQUENCE [LARGE SCALE GENOMIC DNA]</scope>
</reference>
<dbReference type="GO" id="GO:0070402">
    <property type="term" value="F:NADPH binding"/>
    <property type="evidence" value="ECO:0007669"/>
    <property type="project" value="InterPro"/>
</dbReference>
<comment type="cofactor">
    <cofactor evidence="13">
        <name>Mg(2+)</name>
        <dbReference type="ChEBI" id="CHEBI:18420"/>
    </cofactor>
    <cofactor evidence="13">
        <name>Mn(2+)</name>
        <dbReference type="ChEBI" id="CHEBI:29035"/>
    </cofactor>
</comment>
<dbReference type="Gene3D" id="3.40.50.720">
    <property type="entry name" value="NAD(P)-binding Rossmann-like Domain"/>
    <property type="match status" value="1"/>
</dbReference>
<dbReference type="AlphaFoldDB" id="A0A090ADQ7"/>
<evidence type="ECO:0000256" key="9">
    <source>
        <dbReference type="ARBA" id="ARBA00023229"/>
    </source>
</evidence>
<evidence type="ECO:0000256" key="4">
    <source>
        <dbReference type="ARBA" id="ARBA00012366"/>
    </source>
</evidence>
<feature type="binding site" evidence="13">
    <location>
        <position position="150"/>
    </location>
    <ligand>
        <name>Mn(2+)</name>
        <dbReference type="ChEBI" id="CHEBI:29035"/>
    </ligand>
</feature>
<accession>A0A090ADQ7</accession>